<gene>
    <name evidence="4" type="ORF">7F23_65</name>
</gene>
<name>A0A2H4JA38_9CAUD</name>
<dbReference type="GO" id="GO:0008270">
    <property type="term" value="F:zinc ion binding"/>
    <property type="evidence" value="ECO:0007669"/>
    <property type="project" value="InterPro"/>
</dbReference>
<reference evidence="4" key="1">
    <citation type="submission" date="2017-06" db="EMBL/GenBank/DDBJ databases">
        <title>Novel phages from South African skin metaviromes.</title>
        <authorList>
            <person name="van Zyl L.J."/>
            <person name="Abrahams Y."/>
            <person name="Stander E.A."/>
            <person name="Kirby B.M."/>
            <person name="Clavaud C."/>
            <person name="Farcet C."/>
            <person name="Breton L."/>
            <person name="Trindade M.I."/>
        </authorList>
    </citation>
    <scope>NUCLEOTIDE SEQUENCE</scope>
</reference>
<dbReference type="SMART" id="SM00507">
    <property type="entry name" value="HNHc"/>
    <property type="match status" value="1"/>
</dbReference>
<accession>A0A2H4JA38</accession>
<feature type="domain" description="HNH nuclease" evidence="3">
    <location>
        <begin position="46"/>
        <end position="101"/>
    </location>
</feature>
<dbReference type="EMBL" id="MF417886">
    <property type="protein sequence ID" value="ASN69178.1"/>
    <property type="molecule type" value="Genomic_DNA"/>
</dbReference>
<organism evidence="4">
    <name type="scientific">uncultured Caudovirales phage</name>
    <dbReference type="NCBI Taxonomy" id="2100421"/>
    <lineage>
        <taxon>Viruses</taxon>
        <taxon>Duplodnaviria</taxon>
        <taxon>Heunggongvirae</taxon>
        <taxon>Uroviricota</taxon>
        <taxon>Caudoviricetes</taxon>
        <taxon>Peduoviridae</taxon>
        <taxon>Maltschvirus</taxon>
        <taxon>Maltschvirus maltsch</taxon>
    </lineage>
</organism>
<keyword evidence="2" id="KW-0378">Hydrolase</keyword>
<dbReference type="CDD" id="cd00085">
    <property type="entry name" value="HNHc"/>
    <property type="match status" value="1"/>
</dbReference>
<dbReference type="PANTHER" id="PTHR41286">
    <property type="entry name" value="HNH NUCLEASE YAJD-RELATED"/>
    <property type="match status" value="1"/>
</dbReference>
<dbReference type="GO" id="GO:0016787">
    <property type="term" value="F:hydrolase activity"/>
    <property type="evidence" value="ECO:0007669"/>
    <property type="project" value="UniProtKB-KW"/>
</dbReference>
<evidence type="ECO:0000256" key="1">
    <source>
        <dbReference type="ARBA" id="ARBA00022722"/>
    </source>
</evidence>
<evidence type="ECO:0000256" key="2">
    <source>
        <dbReference type="ARBA" id="ARBA00022801"/>
    </source>
</evidence>
<keyword evidence="4" id="KW-0255">Endonuclease</keyword>
<sequence>MKYCGEQGCKQLIANGRYCDNHRRKKKEKPVYSKNQSFYKTQAWKDLKADCYQRDKGCCIRCGKFVFGKQAHHHHKVPIQVDQSLKLERENVITVCPKCHMILENEDKKQKQPKFNWNL</sequence>
<dbReference type="Gene3D" id="1.10.30.50">
    <property type="match status" value="1"/>
</dbReference>
<protein>
    <submittedName>
        <fullName evidence="4">Putative endonuclease</fullName>
    </submittedName>
</protein>
<dbReference type="PANTHER" id="PTHR41286:SF1">
    <property type="entry name" value="HNH NUCLEASE YAJD-RELATED"/>
    <property type="match status" value="1"/>
</dbReference>
<dbReference type="InterPro" id="IPR003615">
    <property type="entry name" value="HNH_nuc"/>
</dbReference>
<dbReference type="InterPro" id="IPR002711">
    <property type="entry name" value="HNH"/>
</dbReference>
<dbReference type="GO" id="GO:0004519">
    <property type="term" value="F:endonuclease activity"/>
    <property type="evidence" value="ECO:0007669"/>
    <property type="project" value="UniProtKB-KW"/>
</dbReference>
<dbReference type="Pfam" id="PF01844">
    <property type="entry name" value="HNH"/>
    <property type="match status" value="1"/>
</dbReference>
<proteinExistence type="predicted"/>
<evidence type="ECO:0000313" key="4">
    <source>
        <dbReference type="EMBL" id="ASN69178.1"/>
    </source>
</evidence>
<keyword evidence="1" id="KW-0540">Nuclease</keyword>
<dbReference type="GO" id="GO:0003676">
    <property type="term" value="F:nucleic acid binding"/>
    <property type="evidence" value="ECO:0007669"/>
    <property type="project" value="InterPro"/>
</dbReference>
<evidence type="ECO:0000259" key="3">
    <source>
        <dbReference type="SMART" id="SM00507"/>
    </source>
</evidence>